<evidence type="ECO:0000313" key="5">
    <source>
        <dbReference type="Proteomes" id="UP000053820"/>
    </source>
</evidence>
<dbReference type="HOGENOM" id="CLU_040082_4_0_1"/>
<keyword evidence="5" id="KW-1185">Reference proteome</keyword>
<sequence length="123" mass="13983">HAELHNIVERIIGVVKRRFHILVVPPEYGMDIQAHIPPACCCLHNIIQKWDPVELEDVEREIMLAPLADELGEMYGTLADHIPTSVDRDVMSVVQDRIAQNIWASYAEEQQCRGYPVANLQGE</sequence>
<reference evidence="4 5" key="1">
    <citation type="submission" date="2014-04" db="EMBL/GenBank/DDBJ databases">
        <title>Evolutionary Origins and Diversification of the Mycorrhizal Mutualists.</title>
        <authorList>
            <consortium name="DOE Joint Genome Institute"/>
            <consortium name="Mycorrhizal Genomics Consortium"/>
            <person name="Kohler A."/>
            <person name="Kuo A."/>
            <person name="Nagy L.G."/>
            <person name="Floudas D."/>
            <person name="Copeland A."/>
            <person name="Barry K.W."/>
            <person name="Cichocki N."/>
            <person name="Veneault-Fourrey C."/>
            <person name="LaButti K."/>
            <person name="Lindquist E.A."/>
            <person name="Lipzen A."/>
            <person name="Lundell T."/>
            <person name="Morin E."/>
            <person name="Murat C."/>
            <person name="Riley R."/>
            <person name="Ohm R."/>
            <person name="Sun H."/>
            <person name="Tunlid A."/>
            <person name="Henrissat B."/>
            <person name="Grigoriev I.V."/>
            <person name="Hibbett D.S."/>
            <person name="Martin F."/>
        </authorList>
    </citation>
    <scope>NUCLEOTIDE SEQUENCE [LARGE SCALE GENOMIC DNA]</scope>
    <source>
        <strain evidence="4 5">MD-312</strain>
    </source>
</reference>
<dbReference type="Proteomes" id="UP000053820">
    <property type="component" value="Unassembled WGS sequence"/>
</dbReference>
<gene>
    <name evidence="4" type="ORF">HYDPIDRAFT_91583</name>
</gene>
<dbReference type="AlphaFoldDB" id="A0A0C9W8E8"/>
<evidence type="ECO:0000313" key="4">
    <source>
        <dbReference type="EMBL" id="KIJ63718.1"/>
    </source>
</evidence>
<dbReference type="EMBL" id="KN839849">
    <property type="protein sequence ID" value="KIJ63718.1"/>
    <property type="molecule type" value="Genomic_DNA"/>
</dbReference>
<protein>
    <recommendedName>
        <fullName evidence="3">DDE Tnp4 domain-containing protein</fullName>
    </recommendedName>
</protein>
<accession>A0A0C9W8E8</accession>
<proteinExistence type="predicted"/>
<dbReference type="OrthoDB" id="1681765at2759"/>
<feature type="non-terminal residue" evidence="4">
    <location>
        <position position="1"/>
    </location>
</feature>
<evidence type="ECO:0000256" key="2">
    <source>
        <dbReference type="ARBA" id="ARBA00022723"/>
    </source>
</evidence>
<name>A0A0C9W8E8_9AGAM</name>
<dbReference type="InterPro" id="IPR027806">
    <property type="entry name" value="HARBI1_dom"/>
</dbReference>
<evidence type="ECO:0000256" key="1">
    <source>
        <dbReference type="ARBA" id="ARBA00001968"/>
    </source>
</evidence>
<dbReference type="Pfam" id="PF13359">
    <property type="entry name" value="DDE_Tnp_4"/>
    <property type="match status" value="1"/>
</dbReference>
<dbReference type="GO" id="GO:0046872">
    <property type="term" value="F:metal ion binding"/>
    <property type="evidence" value="ECO:0007669"/>
    <property type="project" value="UniProtKB-KW"/>
</dbReference>
<organism evidence="4 5">
    <name type="scientific">Hydnomerulius pinastri MD-312</name>
    <dbReference type="NCBI Taxonomy" id="994086"/>
    <lineage>
        <taxon>Eukaryota</taxon>
        <taxon>Fungi</taxon>
        <taxon>Dikarya</taxon>
        <taxon>Basidiomycota</taxon>
        <taxon>Agaricomycotina</taxon>
        <taxon>Agaricomycetes</taxon>
        <taxon>Agaricomycetidae</taxon>
        <taxon>Boletales</taxon>
        <taxon>Boletales incertae sedis</taxon>
        <taxon>Leucogyrophana</taxon>
    </lineage>
</organism>
<evidence type="ECO:0000259" key="3">
    <source>
        <dbReference type="Pfam" id="PF13359"/>
    </source>
</evidence>
<comment type="cofactor">
    <cofactor evidence="1">
        <name>a divalent metal cation</name>
        <dbReference type="ChEBI" id="CHEBI:60240"/>
    </cofactor>
</comment>
<keyword evidence="2" id="KW-0479">Metal-binding</keyword>
<feature type="domain" description="DDE Tnp4" evidence="3">
    <location>
        <begin position="1"/>
        <end position="45"/>
    </location>
</feature>